<dbReference type="AlphaFoldDB" id="A0AAV4M1H5"/>
<reference evidence="3 4" key="1">
    <citation type="submission" date="2021-06" db="EMBL/GenBank/DDBJ databases">
        <title>Genome sequence of Babesia caballi.</title>
        <authorList>
            <person name="Yamagishi J."/>
            <person name="Kidaka T."/>
            <person name="Ochi A."/>
        </authorList>
    </citation>
    <scope>NUCLEOTIDE SEQUENCE [LARGE SCALE GENOMIC DNA]</scope>
    <source>
        <strain evidence="3">USDA-D6B2</strain>
    </source>
</reference>
<evidence type="ECO:0000256" key="1">
    <source>
        <dbReference type="ARBA" id="ARBA00049360"/>
    </source>
</evidence>
<dbReference type="SMART" id="SM00268">
    <property type="entry name" value="ACTIN"/>
    <property type="match status" value="1"/>
</dbReference>
<dbReference type="EMBL" id="BPLF01000006">
    <property type="protein sequence ID" value="GIX66316.1"/>
    <property type="molecule type" value="Genomic_DNA"/>
</dbReference>
<evidence type="ECO:0000313" key="4">
    <source>
        <dbReference type="Proteomes" id="UP001497744"/>
    </source>
</evidence>
<dbReference type="RefSeq" id="XP_067718385.1">
    <property type="nucleotide sequence ID" value="XM_067862284.1"/>
</dbReference>
<dbReference type="PANTHER" id="PTHR11937">
    <property type="entry name" value="ACTIN"/>
    <property type="match status" value="1"/>
</dbReference>
<keyword evidence="4" id="KW-1185">Reference proteome</keyword>
<sequence>MATKPYKRFVKSHSDALVLDVGHGCIRGGCAGESAPRCVWPAAVGAGEDYDVFPLVPNSNSRYGLVKMLRKVVLNLSNTPLVELDKQAYLRALRGTFGDPRLDDRRLANAVMARPEQLGNAALVTQLGVPSAGRDCWDEFNCRNLAAVHRKTITKLDDVTLERVLKGLTCWNGVSSGMGEQENGRPLLVVESNQSSFTLREQQMEIVMEQLKFPGMYFGHGSALACYAFGVSSGAVIDVGAATTSFGVVVNDNVVAYREHFVGGDHVDALLYMLLRGSDEGTINGVLHHPSYSLSGKLRSKLGDESLAKSLVTRVWRPWLTAAHFNVQEEVRALKEAVVQASPYPLYQSAVQVGVFQSGTVPQVTEEGVEEPVGPATPLRPVGLGSPVKRVNVLPDGTPMALEGILLDVPRDVKADYKRWVLPAVLATPQEEATDQMDLDVPAAVATAQLRNVSVDNIRATAAEIIFNPGAVAAHLPVDAGGFQGIRRSFESMMVEERLRDVEAARDLVVVGGCANMQGFLERVANDFHVVTRDAAQPREPGEYRVLRPPMKLNRSAASWLGGSIVSSLSSFETHWISSEEYREHGTNICRRKGVFNFSTKGKQGQ</sequence>
<dbReference type="InterPro" id="IPR043129">
    <property type="entry name" value="ATPase_NBD"/>
</dbReference>
<protein>
    <submittedName>
        <fullName evidence="3">Actin-related protein, putative</fullName>
    </submittedName>
</protein>
<dbReference type="Proteomes" id="UP001497744">
    <property type="component" value="Unassembled WGS sequence"/>
</dbReference>
<accession>A0AAV4M1H5</accession>
<organism evidence="3 4">
    <name type="scientific">Babesia caballi</name>
    <dbReference type="NCBI Taxonomy" id="5871"/>
    <lineage>
        <taxon>Eukaryota</taxon>
        <taxon>Sar</taxon>
        <taxon>Alveolata</taxon>
        <taxon>Apicomplexa</taxon>
        <taxon>Aconoidasida</taxon>
        <taxon>Piroplasmida</taxon>
        <taxon>Babesiidae</taxon>
        <taxon>Babesia</taxon>
    </lineage>
</organism>
<proteinExistence type="inferred from homology"/>
<evidence type="ECO:0000313" key="3">
    <source>
        <dbReference type="EMBL" id="GIX66316.1"/>
    </source>
</evidence>
<name>A0AAV4M1H5_BABCB</name>
<dbReference type="SUPFAM" id="SSF53067">
    <property type="entry name" value="Actin-like ATPase domain"/>
    <property type="match status" value="2"/>
</dbReference>
<dbReference type="Pfam" id="PF00022">
    <property type="entry name" value="Actin"/>
    <property type="match status" value="1"/>
</dbReference>
<comment type="caution">
    <text evidence="3">The sequence shown here is derived from an EMBL/GenBank/DDBJ whole genome shotgun (WGS) entry which is preliminary data.</text>
</comment>
<evidence type="ECO:0000256" key="2">
    <source>
        <dbReference type="RuleBase" id="RU000487"/>
    </source>
</evidence>
<dbReference type="GeneID" id="94197797"/>
<dbReference type="InterPro" id="IPR004000">
    <property type="entry name" value="Actin"/>
</dbReference>
<comment type="catalytic activity">
    <reaction evidence="1">
        <text>ATP + H2O = ADP + phosphate + H(+)</text>
        <dbReference type="Rhea" id="RHEA:13065"/>
        <dbReference type="ChEBI" id="CHEBI:15377"/>
        <dbReference type="ChEBI" id="CHEBI:15378"/>
        <dbReference type="ChEBI" id="CHEBI:30616"/>
        <dbReference type="ChEBI" id="CHEBI:43474"/>
        <dbReference type="ChEBI" id="CHEBI:456216"/>
    </reaction>
</comment>
<gene>
    <name evidence="3" type="ORF">BcabD6B2_57520</name>
</gene>
<comment type="similarity">
    <text evidence="2">Belongs to the actin family.</text>
</comment>
<dbReference type="Gene3D" id="3.30.420.40">
    <property type="match status" value="3"/>
</dbReference>